<proteinExistence type="predicted"/>
<protein>
    <submittedName>
        <fullName evidence="1">Uncharacterized protein</fullName>
    </submittedName>
</protein>
<gene>
    <name evidence="1" type="primary">Dwil\GK26790</name>
    <name evidence="1" type="ORF">Dwil_GK26790</name>
</gene>
<dbReference type="InParanoid" id="A0A0Q9X4K3"/>
<accession>A0A0Q9X4K3</accession>
<evidence type="ECO:0000313" key="2">
    <source>
        <dbReference type="Proteomes" id="UP000007798"/>
    </source>
</evidence>
<organism evidence="1 2">
    <name type="scientific">Drosophila willistoni</name>
    <name type="common">Fruit fly</name>
    <dbReference type="NCBI Taxonomy" id="7260"/>
    <lineage>
        <taxon>Eukaryota</taxon>
        <taxon>Metazoa</taxon>
        <taxon>Ecdysozoa</taxon>
        <taxon>Arthropoda</taxon>
        <taxon>Hexapoda</taxon>
        <taxon>Insecta</taxon>
        <taxon>Pterygota</taxon>
        <taxon>Neoptera</taxon>
        <taxon>Endopterygota</taxon>
        <taxon>Diptera</taxon>
        <taxon>Brachycera</taxon>
        <taxon>Muscomorpha</taxon>
        <taxon>Ephydroidea</taxon>
        <taxon>Drosophilidae</taxon>
        <taxon>Drosophila</taxon>
        <taxon>Sophophora</taxon>
    </lineage>
</organism>
<dbReference type="AlphaFoldDB" id="A0A0Q9X4K3"/>
<dbReference type="OrthoDB" id="7827603at2759"/>
<reference evidence="1 2" key="1">
    <citation type="journal article" date="2007" name="Nature">
        <title>Evolution of genes and genomes on the Drosophila phylogeny.</title>
        <authorList>
            <consortium name="Drosophila 12 Genomes Consortium"/>
            <person name="Clark A.G."/>
            <person name="Eisen M.B."/>
            <person name="Smith D.R."/>
            <person name="Bergman C.M."/>
            <person name="Oliver B."/>
            <person name="Markow T.A."/>
            <person name="Kaufman T.C."/>
            <person name="Kellis M."/>
            <person name="Gelbart W."/>
            <person name="Iyer V.N."/>
            <person name="Pollard D.A."/>
            <person name="Sackton T.B."/>
            <person name="Larracuente A.M."/>
            <person name="Singh N.D."/>
            <person name="Abad J.P."/>
            <person name="Abt D.N."/>
            <person name="Adryan B."/>
            <person name="Aguade M."/>
            <person name="Akashi H."/>
            <person name="Anderson W.W."/>
            <person name="Aquadro C.F."/>
            <person name="Ardell D.H."/>
            <person name="Arguello R."/>
            <person name="Artieri C.G."/>
            <person name="Barbash D.A."/>
            <person name="Barker D."/>
            <person name="Barsanti P."/>
            <person name="Batterham P."/>
            <person name="Batzoglou S."/>
            <person name="Begun D."/>
            <person name="Bhutkar A."/>
            <person name="Blanco E."/>
            <person name="Bosak S.A."/>
            <person name="Bradley R.K."/>
            <person name="Brand A.D."/>
            <person name="Brent M.R."/>
            <person name="Brooks A.N."/>
            <person name="Brown R.H."/>
            <person name="Butlin R.K."/>
            <person name="Caggese C."/>
            <person name="Calvi B.R."/>
            <person name="Bernardo de Carvalho A."/>
            <person name="Caspi A."/>
            <person name="Castrezana S."/>
            <person name="Celniker S.E."/>
            <person name="Chang J.L."/>
            <person name="Chapple C."/>
            <person name="Chatterji S."/>
            <person name="Chinwalla A."/>
            <person name="Civetta A."/>
            <person name="Clifton S.W."/>
            <person name="Comeron J.M."/>
            <person name="Costello J.C."/>
            <person name="Coyne J.A."/>
            <person name="Daub J."/>
            <person name="David R.G."/>
            <person name="Delcher A.L."/>
            <person name="Delehaunty K."/>
            <person name="Do C.B."/>
            <person name="Ebling H."/>
            <person name="Edwards K."/>
            <person name="Eickbush T."/>
            <person name="Evans J.D."/>
            <person name="Filipski A."/>
            <person name="Findeiss S."/>
            <person name="Freyhult E."/>
            <person name="Fulton L."/>
            <person name="Fulton R."/>
            <person name="Garcia A.C."/>
            <person name="Gardiner A."/>
            <person name="Garfield D.A."/>
            <person name="Garvin B.E."/>
            <person name="Gibson G."/>
            <person name="Gilbert D."/>
            <person name="Gnerre S."/>
            <person name="Godfrey J."/>
            <person name="Good R."/>
            <person name="Gotea V."/>
            <person name="Gravely B."/>
            <person name="Greenberg A.J."/>
            <person name="Griffiths-Jones S."/>
            <person name="Gross S."/>
            <person name="Guigo R."/>
            <person name="Gustafson E.A."/>
            <person name="Haerty W."/>
            <person name="Hahn M.W."/>
            <person name="Halligan D.L."/>
            <person name="Halpern A.L."/>
            <person name="Halter G.M."/>
            <person name="Han M.V."/>
            <person name="Heger A."/>
            <person name="Hillier L."/>
            <person name="Hinrichs A.S."/>
            <person name="Holmes I."/>
            <person name="Hoskins R.A."/>
            <person name="Hubisz M.J."/>
            <person name="Hultmark D."/>
            <person name="Huntley M.A."/>
            <person name="Jaffe D.B."/>
            <person name="Jagadeeshan S."/>
            <person name="Jeck W.R."/>
            <person name="Johnson J."/>
            <person name="Jones C.D."/>
            <person name="Jordan W.C."/>
            <person name="Karpen G.H."/>
            <person name="Kataoka E."/>
            <person name="Keightley P.D."/>
            <person name="Kheradpour P."/>
            <person name="Kirkness E.F."/>
            <person name="Koerich L.B."/>
            <person name="Kristiansen K."/>
            <person name="Kudrna D."/>
            <person name="Kulathinal R.J."/>
            <person name="Kumar S."/>
            <person name="Kwok R."/>
            <person name="Lander E."/>
            <person name="Langley C.H."/>
            <person name="Lapoint R."/>
            <person name="Lazzaro B.P."/>
            <person name="Lee S.J."/>
            <person name="Levesque L."/>
            <person name="Li R."/>
            <person name="Lin C.F."/>
            <person name="Lin M.F."/>
            <person name="Lindblad-Toh K."/>
            <person name="Llopart A."/>
            <person name="Long M."/>
            <person name="Low L."/>
            <person name="Lozovsky E."/>
            <person name="Lu J."/>
            <person name="Luo M."/>
            <person name="Machado C.A."/>
            <person name="Makalowski W."/>
            <person name="Marzo M."/>
            <person name="Matsuda M."/>
            <person name="Matzkin L."/>
            <person name="McAllister B."/>
            <person name="McBride C.S."/>
            <person name="McKernan B."/>
            <person name="McKernan K."/>
            <person name="Mendez-Lago M."/>
            <person name="Minx P."/>
            <person name="Mollenhauer M.U."/>
            <person name="Montooth K."/>
            <person name="Mount S.M."/>
            <person name="Mu X."/>
            <person name="Myers E."/>
            <person name="Negre B."/>
            <person name="Newfeld S."/>
            <person name="Nielsen R."/>
            <person name="Noor M.A."/>
            <person name="O'Grady P."/>
            <person name="Pachter L."/>
            <person name="Papaceit M."/>
            <person name="Parisi M.J."/>
            <person name="Parisi M."/>
            <person name="Parts L."/>
            <person name="Pedersen J.S."/>
            <person name="Pesole G."/>
            <person name="Phillippy A.M."/>
            <person name="Ponting C.P."/>
            <person name="Pop M."/>
            <person name="Porcelli D."/>
            <person name="Powell J.R."/>
            <person name="Prohaska S."/>
            <person name="Pruitt K."/>
            <person name="Puig M."/>
            <person name="Quesneville H."/>
            <person name="Ram K.R."/>
            <person name="Rand D."/>
            <person name="Rasmussen M.D."/>
            <person name="Reed L.K."/>
            <person name="Reenan R."/>
            <person name="Reily A."/>
            <person name="Remington K.A."/>
            <person name="Rieger T.T."/>
            <person name="Ritchie M.G."/>
            <person name="Robin C."/>
            <person name="Rogers Y.H."/>
            <person name="Rohde C."/>
            <person name="Rozas J."/>
            <person name="Rubenfield M.J."/>
            <person name="Ruiz A."/>
            <person name="Russo S."/>
            <person name="Salzberg S.L."/>
            <person name="Sanchez-Gracia A."/>
            <person name="Saranga D.J."/>
            <person name="Sato H."/>
            <person name="Schaeffer S.W."/>
            <person name="Schatz M.C."/>
            <person name="Schlenke T."/>
            <person name="Schwartz R."/>
            <person name="Segarra C."/>
            <person name="Singh R.S."/>
            <person name="Sirot L."/>
            <person name="Sirota M."/>
            <person name="Sisneros N.B."/>
            <person name="Smith C.D."/>
            <person name="Smith T.F."/>
            <person name="Spieth J."/>
            <person name="Stage D.E."/>
            <person name="Stark A."/>
            <person name="Stephan W."/>
            <person name="Strausberg R.L."/>
            <person name="Strempel S."/>
            <person name="Sturgill D."/>
            <person name="Sutton G."/>
            <person name="Sutton G.G."/>
            <person name="Tao W."/>
            <person name="Teichmann S."/>
            <person name="Tobari Y.N."/>
            <person name="Tomimura Y."/>
            <person name="Tsolas J.M."/>
            <person name="Valente V.L."/>
            <person name="Venter E."/>
            <person name="Venter J.C."/>
            <person name="Vicario S."/>
            <person name="Vieira F.G."/>
            <person name="Vilella A.J."/>
            <person name="Villasante A."/>
            <person name="Walenz B."/>
            <person name="Wang J."/>
            <person name="Wasserman M."/>
            <person name="Watts T."/>
            <person name="Wilson D."/>
            <person name="Wilson R.K."/>
            <person name="Wing R.A."/>
            <person name="Wolfner M.F."/>
            <person name="Wong A."/>
            <person name="Wong G.K."/>
            <person name="Wu C.I."/>
            <person name="Wu G."/>
            <person name="Yamamoto D."/>
            <person name="Yang H.P."/>
            <person name="Yang S.P."/>
            <person name="Yorke J.A."/>
            <person name="Yoshida K."/>
            <person name="Zdobnov E."/>
            <person name="Zhang P."/>
            <person name="Zhang Y."/>
            <person name="Zimin A.V."/>
            <person name="Baldwin J."/>
            <person name="Abdouelleil A."/>
            <person name="Abdulkadir J."/>
            <person name="Abebe A."/>
            <person name="Abera B."/>
            <person name="Abreu J."/>
            <person name="Acer S.C."/>
            <person name="Aftuck L."/>
            <person name="Alexander A."/>
            <person name="An P."/>
            <person name="Anderson E."/>
            <person name="Anderson S."/>
            <person name="Arachi H."/>
            <person name="Azer M."/>
            <person name="Bachantsang P."/>
            <person name="Barry A."/>
            <person name="Bayul T."/>
            <person name="Berlin A."/>
            <person name="Bessette D."/>
            <person name="Bloom T."/>
            <person name="Blye J."/>
            <person name="Boguslavskiy L."/>
            <person name="Bonnet C."/>
            <person name="Boukhgalter B."/>
            <person name="Bourzgui I."/>
            <person name="Brown A."/>
            <person name="Cahill P."/>
            <person name="Channer S."/>
            <person name="Cheshatsang Y."/>
            <person name="Chuda L."/>
            <person name="Citroen M."/>
            <person name="Collymore A."/>
            <person name="Cooke P."/>
            <person name="Costello M."/>
            <person name="D'Aco K."/>
            <person name="Daza R."/>
            <person name="De Haan G."/>
            <person name="DeGray S."/>
            <person name="DeMaso C."/>
            <person name="Dhargay N."/>
            <person name="Dooley K."/>
            <person name="Dooley E."/>
            <person name="Doricent M."/>
            <person name="Dorje P."/>
            <person name="Dorjee K."/>
            <person name="Dupes A."/>
            <person name="Elong R."/>
            <person name="Falk J."/>
            <person name="Farina A."/>
            <person name="Faro S."/>
            <person name="Ferguson D."/>
            <person name="Fisher S."/>
            <person name="Foley C.D."/>
            <person name="Franke A."/>
            <person name="Friedrich D."/>
            <person name="Gadbois L."/>
            <person name="Gearin G."/>
            <person name="Gearin C.R."/>
            <person name="Giannoukos G."/>
            <person name="Goode T."/>
            <person name="Graham J."/>
            <person name="Grandbois E."/>
            <person name="Grewal S."/>
            <person name="Gyaltsen K."/>
            <person name="Hafez N."/>
            <person name="Hagos B."/>
            <person name="Hall J."/>
            <person name="Henson C."/>
            <person name="Hollinger A."/>
            <person name="Honan T."/>
            <person name="Huard M.D."/>
            <person name="Hughes L."/>
            <person name="Hurhula B."/>
            <person name="Husby M.E."/>
            <person name="Kamat A."/>
            <person name="Kanga B."/>
            <person name="Kashin S."/>
            <person name="Khazanovich D."/>
            <person name="Kisner P."/>
            <person name="Lance K."/>
            <person name="Lara M."/>
            <person name="Lee W."/>
            <person name="Lennon N."/>
            <person name="Letendre F."/>
            <person name="LeVine R."/>
            <person name="Lipovsky A."/>
            <person name="Liu X."/>
            <person name="Liu J."/>
            <person name="Liu S."/>
            <person name="Lokyitsang T."/>
            <person name="Lokyitsang Y."/>
            <person name="Lubonja R."/>
            <person name="Lui A."/>
            <person name="MacDonald P."/>
            <person name="Magnisalis V."/>
            <person name="Maru K."/>
            <person name="Matthews C."/>
            <person name="McCusker W."/>
            <person name="McDonough S."/>
            <person name="Mehta T."/>
            <person name="Meldrim J."/>
            <person name="Meneus L."/>
            <person name="Mihai O."/>
            <person name="Mihalev A."/>
            <person name="Mihova T."/>
            <person name="Mittelman R."/>
            <person name="Mlenga V."/>
            <person name="Montmayeur A."/>
            <person name="Mulrain L."/>
            <person name="Navidi A."/>
            <person name="Naylor J."/>
            <person name="Negash T."/>
            <person name="Nguyen T."/>
            <person name="Nguyen N."/>
            <person name="Nicol R."/>
            <person name="Norbu C."/>
            <person name="Norbu N."/>
            <person name="Novod N."/>
            <person name="O'Neill B."/>
            <person name="Osman S."/>
            <person name="Markiewicz E."/>
            <person name="Oyono O.L."/>
            <person name="Patti C."/>
            <person name="Phunkhang P."/>
            <person name="Pierre F."/>
            <person name="Priest M."/>
            <person name="Raghuraman S."/>
            <person name="Rege F."/>
            <person name="Reyes R."/>
            <person name="Rise C."/>
            <person name="Rogov P."/>
            <person name="Ross K."/>
            <person name="Ryan E."/>
            <person name="Settipalli S."/>
            <person name="Shea T."/>
            <person name="Sherpa N."/>
            <person name="Shi L."/>
            <person name="Shih D."/>
            <person name="Sparrow T."/>
            <person name="Spaulding J."/>
            <person name="Stalker J."/>
            <person name="Stange-Thomann N."/>
            <person name="Stavropoulos S."/>
            <person name="Stone C."/>
            <person name="Strader C."/>
            <person name="Tesfaye S."/>
            <person name="Thomson T."/>
            <person name="Thoulutsang Y."/>
            <person name="Thoulutsang D."/>
            <person name="Topham K."/>
            <person name="Topping I."/>
            <person name="Tsamla T."/>
            <person name="Vassiliev H."/>
            <person name="Vo A."/>
            <person name="Wangchuk T."/>
            <person name="Wangdi T."/>
            <person name="Weiand M."/>
            <person name="Wilkinson J."/>
            <person name="Wilson A."/>
            <person name="Yadav S."/>
            <person name="Young G."/>
            <person name="Yu Q."/>
            <person name="Zembek L."/>
            <person name="Zhong D."/>
            <person name="Zimmer A."/>
            <person name="Zwirko Z."/>
            <person name="Jaffe D.B."/>
            <person name="Alvarez P."/>
            <person name="Brockman W."/>
            <person name="Butler J."/>
            <person name="Chin C."/>
            <person name="Gnerre S."/>
            <person name="Grabherr M."/>
            <person name="Kleber M."/>
            <person name="Mauceli E."/>
            <person name="MacCallum I."/>
        </authorList>
    </citation>
    <scope>NUCLEOTIDE SEQUENCE [LARGE SCALE GENOMIC DNA]</scope>
    <source>
        <strain evidence="2">Tucson 14030-0811.24</strain>
    </source>
</reference>
<dbReference type="EMBL" id="CH964251">
    <property type="protein sequence ID" value="KRF99766.1"/>
    <property type="molecule type" value="Genomic_DNA"/>
</dbReference>
<sequence length="116" mass="13693">MDGSFIGFAIVQSVEIDDFEVPIEITTSRQKAKPQKSTVGRTRRTIRINEFKGNESGEMVDNYCCFWIYQKHPALPEAWEHREEYPFDFLFQGKFVKNKRNASDNQTYWSDEKSEK</sequence>
<evidence type="ECO:0000313" key="1">
    <source>
        <dbReference type="EMBL" id="KRF99766.1"/>
    </source>
</evidence>
<name>A0A0Q9X4K3_DROWI</name>
<keyword evidence="2" id="KW-1185">Reference proteome</keyword>
<dbReference type="Proteomes" id="UP000007798">
    <property type="component" value="Unassembled WGS sequence"/>
</dbReference>